<feature type="region of interest" description="Disordered" evidence="1">
    <location>
        <begin position="532"/>
        <end position="573"/>
    </location>
</feature>
<reference evidence="2 3" key="1">
    <citation type="journal article" date="2008" name="Nature">
        <title>The genome of the choanoflagellate Monosiga brevicollis and the origin of metazoans.</title>
        <authorList>
            <consortium name="JGI Sequencing"/>
            <person name="King N."/>
            <person name="Westbrook M.J."/>
            <person name="Young S.L."/>
            <person name="Kuo A."/>
            <person name="Abedin M."/>
            <person name="Chapman J."/>
            <person name="Fairclough S."/>
            <person name="Hellsten U."/>
            <person name="Isogai Y."/>
            <person name="Letunic I."/>
            <person name="Marr M."/>
            <person name="Pincus D."/>
            <person name="Putnam N."/>
            <person name="Rokas A."/>
            <person name="Wright K.J."/>
            <person name="Zuzow R."/>
            <person name="Dirks W."/>
            <person name="Good M."/>
            <person name="Goodstein D."/>
            <person name="Lemons D."/>
            <person name="Li W."/>
            <person name="Lyons J.B."/>
            <person name="Morris A."/>
            <person name="Nichols S."/>
            <person name="Richter D.J."/>
            <person name="Salamov A."/>
            <person name="Bork P."/>
            <person name="Lim W.A."/>
            <person name="Manning G."/>
            <person name="Miller W.T."/>
            <person name="McGinnis W."/>
            <person name="Shapiro H."/>
            <person name="Tjian R."/>
            <person name="Grigoriev I.V."/>
            <person name="Rokhsar D."/>
        </authorList>
    </citation>
    <scope>NUCLEOTIDE SEQUENCE [LARGE SCALE GENOMIC DNA]</scope>
    <source>
        <strain evidence="3">MX1 / ATCC 50154</strain>
    </source>
</reference>
<name>A9V893_MONBE</name>
<gene>
    <name evidence="2" type="ORF">MONBRDRAFT_28468</name>
</gene>
<dbReference type="InParanoid" id="A9V893"/>
<dbReference type="RefSeq" id="XP_001748968.1">
    <property type="nucleotide sequence ID" value="XM_001748916.1"/>
</dbReference>
<protein>
    <submittedName>
        <fullName evidence="2">Uncharacterized protein</fullName>
    </submittedName>
</protein>
<dbReference type="STRING" id="81824.A9V893"/>
<feature type="region of interest" description="Disordered" evidence="1">
    <location>
        <begin position="344"/>
        <end position="473"/>
    </location>
</feature>
<sequence>MSFEPAVPAPAHVNDEPAPAAQSLRDESPPIARKDDVKAALQRMDIKARLDSVMLPDLLRTVTITGSNRRIGFRTDRTRVFCEACHTYVTQYGASQGVWKHFGYTMRPGRDICPWLKLDWSIISTMKLPSARENTPIAQAFSVSGGPAIEAYPKRLLPTQPVGMEGAMAFEDGASLELSAAPLPTDTSASTHNNATVAALPAPKRARLDPYGAMALPAANHMLQAAQHDQAASDAVVAQQVDPQPLHNAAGRAVLTYDLTTPQGRVLALLRKTEEHVEHLARCNKQVTIHVNALQALQTETIYRMDQADQLLHELRSQVHAFIPGGATGTDDDALDARGDIYAGSHARDDASGDDDEDDDDDDEDDEGEEEEEDDDDDDDDDDVEDDTDHHGNELGNEPLHHGRHEHGNMGRISTRISEPGVPLAHPGYNVNGNPATRHPHRLGQGPVGASLNPHGLLMPSTAPPNRHQAPSARQLNQLGAARLQPGLSPATTTSRPLPNAVIPQIVSSAPSISGAVARPGATLVRPRTYAPPGAHVSASSTVPFDPDANSARSTLPDMSPRLRSVEIAPDNL</sequence>
<dbReference type="EMBL" id="CH991567">
    <property type="protein sequence ID" value="EDQ86298.1"/>
    <property type="molecule type" value="Genomic_DNA"/>
</dbReference>
<evidence type="ECO:0000256" key="1">
    <source>
        <dbReference type="SAM" id="MobiDB-lite"/>
    </source>
</evidence>
<organism evidence="2 3">
    <name type="scientific">Monosiga brevicollis</name>
    <name type="common">Choanoflagellate</name>
    <dbReference type="NCBI Taxonomy" id="81824"/>
    <lineage>
        <taxon>Eukaryota</taxon>
        <taxon>Choanoflagellata</taxon>
        <taxon>Craspedida</taxon>
        <taxon>Salpingoecidae</taxon>
        <taxon>Monosiga</taxon>
    </lineage>
</organism>
<evidence type="ECO:0000313" key="2">
    <source>
        <dbReference type="EMBL" id="EDQ86298.1"/>
    </source>
</evidence>
<keyword evidence="3" id="KW-1185">Reference proteome</keyword>
<dbReference type="Proteomes" id="UP000001357">
    <property type="component" value="Unassembled WGS sequence"/>
</dbReference>
<evidence type="ECO:0000313" key="3">
    <source>
        <dbReference type="Proteomes" id="UP000001357"/>
    </source>
</evidence>
<dbReference type="AlphaFoldDB" id="A9V893"/>
<feature type="region of interest" description="Disordered" evidence="1">
    <location>
        <begin position="1"/>
        <end position="29"/>
    </location>
</feature>
<proteinExistence type="predicted"/>
<dbReference type="KEGG" id="mbr:MONBRDRAFT_28468"/>
<accession>A9V893</accession>
<feature type="compositionally biased region" description="Acidic residues" evidence="1">
    <location>
        <begin position="352"/>
        <end position="387"/>
    </location>
</feature>
<dbReference type="GeneID" id="5894131"/>